<name>A0A4U2YFN6_9BACL</name>
<evidence type="ECO:0000313" key="2">
    <source>
        <dbReference type="Proteomes" id="UP000307841"/>
    </source>
</evidence>
<protein>
    <submittedName>
        <fullName evidence="1">Uncharacterized protein</fullName>
    </submittedName>
</protein>
<accession>A0A4U2YFN6</accession>
<dbReference type="AlphaFoldDB" id="A0A4U2YFN6"/>
<comment type="caution">
    <text evidence="1">The sequence shown here is derived from an EMBL/GenBank/DDBJ whole genome shotgun (WGS) entry which is preliminary data.</text>
</comment>
<sequence length="127" mass="14716">MVDLAEHIYHEFVHNSLFVDDMVNSIFPDPAACAEEDGLVTSTILKIKRPLDRSYHAANVAVSIMHLYYMLRDRRKDRNYFPELAVTLNELNQKTYLLGKQGILILEKLNQFCANPSFEDISRSLRK</sequence>
<gene>
    <name evidence="1" type="ORF">E8L90_17360</name>
</gene>
<dbReference type="EMBL" id="SZNK01000001">
    <property type="protein sequence ID" value="TKI59354.1"/>
    <property type="molecule type" value="Genomic_DNA"/>
</dbReference>
<dbReference type="OrthoDB" id="2868124at2"/>
<proteinExistence type="predicted"/>
<reference evidence="1 2" key="1">
    <citation type="submission" date="2019-04" db="EMBL/GenBank/DDBJ databases">
        <title>Whole genome sequencing of Brevibacillus sp. TGS2-1.</title>
        <authorList>
            <person name="Choi A."/>
        </authorList>
    </citation>
    <scope>NUCLEOTIDE SEQUENCE [LARGE SCALE GENOMIC DNA]</scope>
    <source>
        <strain evidence="1 2">TGS2-1</strain>
    </source>
</reference>
<keyword evidence="2" id="KW-1185">Reference proteome</keyword>
<evidence type="ECO:0000313" key="1">
    <source>
        <dbReference type="EMBL" id="TKI59354.1"/>
    </source>
</evidence>
<dbReference type="Proteomes" id="UP000307841">
    <property type="component" value="Unassembled WGS sequence"/>
</dbReference>
<organism evidence="1 2">
    <name type="scientific">Brevibacillus antibioticus</name>
    <dbReference type="NCBI Taxonomy" id="2570228"/>
    <lineage>
        <taxon>Bacteria</taxon>
        <taxon>Bacillati</taxon>
        <taxon>Bacillota</taxon>
        <taxon>Bacilli</taxon>
        <taxon>Bacillales</taxon>
        <taxon>Paenibacillaceae</taxon>
        <taxon>Brevibacillus</taxon>
    </lineage>
</organism>